<name>A0A3G8XFF2_9FLAO</name>
<sequence length="217" mass="25159">MKKLSTLLLIISCSLCFSQKYHFDYAVQYDHETTNGKMYLQNVINSADDSYDLRLTSTKKNDTGVLIDYKNSVQHFFTLSSLKFPLTTEHFKYNYSKKMTSLVKQFAEEDARRFFDVELIESKNEISIYSVKEYGSSLKKKPTTTGIIKMKNFENQLSSFGLSNLLDYVNAGKKINFSTNQILTEGEIKFKDGEHKMKLVYVEPQDFDLNIAEIVYK</sequence>
<protein>
    <submittedName>
        <fullName evidence="1">Uncharacterized protein</fullName>
    </submittedName>
</protein>
<proteinExistence type="predicted"/>
<dbReference type="Proteomes" id="UP000270185">
    <property type="component" value="Chromosome"/>
</dbReference>
<gene>
    <name evidence="1" type="ORF">EIB73_03185</name>
</gene>
<dbReference type="RefSeq" id="WP_125022568.1">
    <property type="nucleotide sequence ID" value="NZ_CP034159.1"/>
</dbReference>
<keyword evidence="2" id="KW-1185">Reference proteome</keyword>
<evidence type="ECO:0000313" key="1">
    <source>
        <dbReference type="EMBL" id="AZI32245.1"/>
    </source>
</evidence>
<dbReference type="AlphaFoldDB" id="A0A3G8XFF2"/>
<organism evidence="1 2">
    <name type="scientific">Kaistella carnis</name>
    <dbReference type="NCBI Taxonomy" id="1241979"/>
    <lineage>
        <taxon>Bacteria</taxon>
        <taxon>Pseudomonadati</taxon>
        <taxon>Bacteroidota</taxon>
        <taxon>Flavobacteriia</taxon>
        <taxon>Flavobacteriales</taxon>
        <taxon>Weeksellaceae</taxon>
        <taxon>Chryseobacterium group</taxon>
        <taxon>Kaistella</taxon>
    </lineage>
</organism>
<evidence type="ECO:0000313" key="2">
    <source>
        <dbReference type="Proteomes" id="UP000270185"/>
    </source>
</evidence>
<dbReference type="EMBL" id="CP034159">
    <property type="protein sequence ID" value="AZI32245.1"/>
    <property type="molecule type" value="Genomic_DNA"/>
</dbReference>
<dbReference type="KEGG" id="ccas:EIB73_03185"/>
<accession>A0A3G8XFF2</accession>
<dbReference type="OrthoDB" id="1332330at2"/>
<reference evidence="2" key="1">
    <citation type="submission" date="2018-11" db="EMBL/GenBank/DDBJ databases">
        <title>Proposal to divide the Flavobacteriaceae and reorganize its genera based on Amino Acid Identity values calculated from whole genome sequences.</title>
        <authorList>
            <person name="Nicholson A.C."/>
            <person name="Gulvik C.A."/>
            <person name="Whitney A.M."/>
            <person name="Humrighouse B.W."/>
            <person name="Bell M."/>
            <person name="Holmes B."/>
            <person name="Steigerwalt A.G."/>
            <person name="Villarma A."/>
            <person name="Sheth M."/>
            <person name="Batra D."/>
            <person name="Pryor J."/>
            <person name="Bernardet J.-F."/>
            <person name="Hugo C."/>
            <person name="Kampfer P."/>
            <person name="Newman J.D."/>
            <person name="McQuiston J.R."/>
        </authorList>
    </citation>
    <scope>NUCLEOTIDE SEQUENCE [LARGE SCALE GENOMIC DNA]</scope>
    <source>
        <strain evidence="2">G0081</strain>
    </source>
</reference>